<dbReference type="Pfam" id="PF05048">
    <property type="entry name" value="NosD"/>
    <property type="match status" value="1"/>
</dbReference>
<comment type="pathway">
    <text evidence="1">Protein modification; protein ubiquitination.</text>
</comment>
<feature type="chain" id="PRO_5021351583" evidence="5">
    <location>
        <begin position="23"/>
        <end position="428"/>
    </location>
</feature>
<keyword evidence="3" id="KW-0833">Ubl conjugation pathway</keyword>
<dbReference type="InterPro" id="IPR051550">
    <property type="entry name" value="SCF-Subunits/Alg-Epimerases"/>
</dbReference>
<keyword evidence="2" id="KW-0677">Repeat</keyword>
<dbReference type="NCBIfam" id="TIGR03804">
    <property type="entry name" value="para_beta_helix"/>
    <property type="match status" value="2"/>
</dbReference>
<proteinExistence type="predicted"/>
<feature type="domain" description="Carbohydrate-binding/sugar hydrolysis" evidence="6">
    <location>
        <begin position="33"/>
        <end position="181"/>
    </location>
</feature>
<dbReference type="PANTHER" id="PTHR22990">
    <property type="entry name" value="F-BOX ONLY PROTEIN"/>
    <property type="match status" value="1"/>
</dbReference>
<comment type="caution">
    <text evidence="7">The sequence shown here is derived from an EMBL/GenBank/DDBJ whole genome shotgun (WGS) entry which is preliminary data.</text>
</comment>
<dbReference type="InterPro" id="IPR006633">
    <property type="entry name" value="Carb-bd_sugar_hydrolysis-dom"/>
</dbReference>
<keyword evidence="5" id="KW-0732">Signal</keyword>
<feature type="domain" description="Carbohydrate-binding/sugar hydrolysis" evidence="6">
    <location>
        <begin position="187"/>
        <end position="373"/>
    </location>
</feature>
<evidence type="ECO:0000256" key="4">
    <source>
        <dbReference type="SAM" id="MobiDB-lite"/>
    </source>
</evidence>
<evidence type="ECO:0000256" key="2">
    <source>
        <dbReference type="ARBA" id="ARBA00022737"/>
    </source>
</evidence>
<sequence>MHALRFLAFLMLALLPAAPVHARESLEQIVAAAPPGTTISVPAGVHPVHLRLDKPVTLVGEPGAVLDGGGEGDVVRIGAAQVAVRGLTIRHSGTDLTAMNAGIFVERQARDVTLEGNRIEESLFGVYLDGAANVRVAHNVIRGMRSLRVADRGDGIHMWNDTGCTIEGNDVADSRDGIYVYVSPHNTIARNVVHEVRYGIHYMYSQHNLLLDNVSRGNLAGYALMSSDHLKVIGNTAEDDESYGFLLNYISHSEIAGNQIRRINGQRDTQGGLIDGTEGKGLFVYLSQFNTIHDNLAADSQIGIHVTAGSENNRLWGNRFVDNRIQVKYVQNLAQEWSAHSRGNFWSDYLGWDLDADGIGDIPFRPNDGVDVLLWKYPSARNLMSSPAVLLMRYVQRAFPVFTPPSVQDSHPLMQAPTSFRPDHEPRD</sequence>
<accession>A0A502C126</accession>
<evidence type="ECO:0000313" key="8">
    <source>
        <dbReference type="Proteomes" id="UP000319486"/>
    </source>
</evidence>
<dbReference type="Gene3D" id="2.160.20.10">
    <property type="entry name" value="Single-stranded right-handed beta-helix, Pectin lyase-like"/>
    <property type="match status" value="2"/>
</dbReference>
<evidence type="ECO:0000256" key="3">
    <source>
        <dbReference type="ARBA" id="ARBA00022786"/>
    </source>
</evidence>
<dbReference type="InterPro" id="IPR026464">
    <property type="entry name" value="NosD_copper_fam"/>
</dbReference>
<dbReference type="InterPro" id="IPR007742">
    <property type="entry name" value="NosD_dom"/>
</dbReference>
<dbReference type="EMBL" id="RCZO01000010">
    <property type="protein sequence ID" value="TPG05476.1"/>
    <property type="molecule type" value="Genomic_DNA"/>
</dbReference>
<evidence type="ECO:0000256" key="1">
    <source>
        <dbReference type="ARBA" id="ARBA00004906"/>
    </source>
</evidence>
<dbReference type="NCBIfam" id="TIGR04247">
    <property type="entry name" value="NosD_copper_fam"/>
    <property type="match status" value="1"/>
</dbReference>
<dbReference type="AlphaFoldDB" id="A0A502C126"/>
<dbReference type="InterPro" id="IPR022441">
    <property type="entry name" value="Para_beta_helix_rpt-2"/>
</dbReference>
<gene>
    <name evidence="7" type="primary">nosD</name>
    <name evidence="7" type="ORF">EAH88_16115</name>
</gene>
<evidence type="ECO:0000259" key="6">
    <source>
        <dbReference type="SMART" id="SM00722"/>
    </source>
</evidence>
<protein>
    <submittedName>
        <fullName evidence="7">Nitrous oxide reductase family maturation protein NosD</fullName>
    </submittedName>
</protein>
<dbReference type="PANTHER" id="PTHR22990:SF15">
    <property type="entry name" value="F-BOX ONLY PROTEIN 10"/>
    <property type="match status" value="1"/>
</dbReference>
<feature type="signal peptide" evidence="5">
    <location>
        <begin position="1"/>
        <end position="22"/>
    </location>
</feature>
<dbReference type="RefSeq" id="WP_140654631.1">
    <property type="nucleotide sequence ID" value="NZ_RCZO01000010.1"/>
</dbReference>
<dbReference type="InterPro" id="IPR011050">
    <property type="entry name" value="Pectin_lyase_fold/virulence"/>
</dbReference>
<evidence type="ECO:0000313" key="7">
    <source>
        <dbReference type="EMBL" id="TPG05476.1"/>
    </source>
</evidence>
<name>A0A502C126_9GAMM</name>
<dbReference type="InterPro" id="IPR006626">
    <property type="entry name" value="PbH1"/>
</dbReference>
<organism evidence="7 8">
    <name type="scientific">Rhodanobacter glycinis</name>
    <dbReference type="NCBI Taxonomy" id="582702"/>
    <lineage>
        <taxon>Bacteria</taxon>
        <taxon>Pseudomonadati</taxon>
        <taxon>Pseudomonadota</taxon>
        <taxon>Gammaproteobacteria</taxon>
        <taxon>Lysobacterales</taxon>
        <taxon>Rhodanobacteraceae</taxon>
        <taxon>Rhodanobacter</taxon>
    </lineage>
</organism>
<dbReference type="Proteomes" id="UP000319486">
    <property type="component" value="Unassembled WGS sequence"/>
</dbReference>
<keyword evidence="8" id="KW-1185">Reference proteome</keyword>
<dbReference type="SMART" id="SM00722">
    <property type="entry name" value="CASH"/>
    <property type="match status" value="2"/>
</dbReference>
<dbReference type="InterPro" id="IPR012334">
    <property type="entry name" value="Pectin_lyas_fold"/>
</dbReference>
<feature type="region of interest" description="Disordered" evidence="4">
    <location>
        <begin position="409"/>
        <end position="428"/>
    </location>
</feature>
<reference evidence="7 8" key="1">
    <citation type="journal article" date="2019" name="Environ. Microbiol.">
        <title>Species interactions and distinct microbial communities in high Arctic permafrost affected cryosols are associated with the CH4 and CO2 gas fluxes.</title>
        <authorList>
            <person name="Altshuler I."/>
            <person name="Hamel J."/>
            <person name="Turney S."/>
            <person name="Magnuson E."/>
            <person name="Levesque R."/>
            <person name="Greer C."/>
            <person name="Whyte L.G."/>
        </authorList>
    </citation>
    <scope>NUCLEOTIDE SEQUENCE [LARGE SCALE GENOMIC DNA]</scope>
    <source>
        <strain evidence="7 8">S13Y</strain>
    </source>
</reference>
<evidence type="ECO:0000256" key="5">
    <source>
        <dbReference type="SAM" id="SignalP"/>
    </source>
</evidence>
<dbReference type="SMART" id="SM00710">
    <property type="entry name" value="PbH1"/>
    <property type="match status" value="9"/>
</dbReference>
<dbReference type="SUPFAM" id="SSF51126">
    <property type="entry name" value="Pectin lyase-like"/>
    <property type="match status" value="1"/>
</dbReference>